<organism evidence="1 2">
    <name type="scientific">Erythrobacter longus</name>
    <dbReference type="NCBI Taxonomy" id="1044"/>
    <lineage>
        <taxon>Bacteria</taxon>
        <taxon>Pseudomonadati</taxon>
        <taxon>Pseudomonadota</taxon>
        <taxon>Alphaproteobacteria</taxon>
        <taxon>Sphingomonadales</taxon>
        <taxon>Erythrobacteraceae</taxon>
        <taxon>Erythrobacter/Porphyrobacter group</taxon>
        <taxon>Erythrobacter</taxon>
    </lineage>
</organism>
<gene>
    <name evidence="1" type="ORF">EH31_12375</name>
</gene>
<comment type="caution">
    <text evidence="1">The sequence shown here is derived from an EMBL/GenBank/DDBJ whole genome shotgun (WGS) entry which is preliminary data.</text>
</comment>
<evidence type="ECO:0000313" key="1">
    <source>
        <dbReference type="EMBL" id="KEO89434.1"/>
    </source>
</evidence>
<keyword evidence="2" id="KW-1185">Reference proteome</keyword>
<sequence>MSDTTMSVTKSANSETARKAMIDSQLRTSGVNEEFVLGRMNSVPREAFLPEDKASLAYIDRSVSIGPDAHLASPLFYGKLLLEAAPMPSDRVLIVEGGTGYLAELVRPLVADVTVVAAKDAAEGSAIKGTYSMILIDGAIEALTQGLSDALEEEGTIVSGLLLRGVTRLASGRKVVGHLSLEPVADIGIPLLHAFDQPREWTFS</sequence>
<evidence type="ECO:0000313" key="2">
    <source>
        <dbReference type="Proteomes" id="UP000027647"/>
    </source>
</evidence>
<dbReference type="GO" id="GO:0008168">
    <property type="term" value="F:methyltransferase activity"/>
    <property type="evidence" value="ECO:0007669"/>
    <property type="project" value="UniProtKB-KW"/>
</dbReference>
<dbReference type="AlphaFoldDB" id="A0A074M7P2"/>
<dbReference type="RefSeq" id="WP_034960577.1">
    <property type="nucleotide sequence ID" value="NZ_JMIW01000005.1"/>
</dbReference>
<dbReference type="GO" id="GO:0032259">
    <property type="term" value="P:methylation"/>
    <property type="evidence" value="ECO:0007669"/>
    <property type="project" value="UniProtKB-KW"/>
</dbReference>
<keyword evidence="1" id="KW-0489">Methyltransferase</keyword>
<reference evidence="1 2" key="1">
    <citation type="submission" date="2014-04" db="EMBL/GenBank/DDBJ databases">
        <title>A comprehensive comparison of genomes of Erythrobacter spp. strains.</title>
        <authorList>
            <person name="Zheng Q."/>
        </authorList>
    </citation>
    <scope>NUCLEOTIDE SEQUENCE [LARGE SCALE GENOMIC DNA]</scope>
    <source>
        <strain evidence="1 2">DSM 6997</strain>
    </source>
</reference>
<proteinExistence type="predicted"/>
<protein>
    <submittedName>
        <fullName evidence="1">Protein-L-isoaspartate O-methyltransferase</fullName>
    </submittedName>
</protein>
<dbReference type="Pfam" id="PF01135">
    <property type="entry name" value="PCMT"/>
    <property type="match status" value="1"/>
</dbReference>
<name>A0A074M7P2_ERYLO</name>
<dbReference type="Gene3D" id="3.40.50.150">
    <property type="entry name" value="Vaccinia Virus protein VP39"/>
    <property type="match status" value="1"/>
</dbReference>
<dbReference type="SUPFAM" id="SSF53335">
    <property type="entry name" value="S-adenosyl-L-methionine-dependent methyltransferases"/>
    <property type="match status" value="1"/>
</dbReference>
<keyword evidence="1" id="KW-0808">Transferase</keyword>
<dbReference type="STRING" id="1044.EH31_12375"/>
<dbReference type="Proteomes" id="UP000027647">
    <property type="component" value="Unassembled WGS sequence"/>
</dbReference>
<dbReference type="eggNOG" id="COG2518">
    <property type="taxonomic scope" value="Bacteria"/>
</dbReference>
<dbReference type="InterPro" id="IPR029063">
    <property type="entry name" value="SAM-dependent_MTases_sf"/>
</dbReference>
<dbReference type="OrthoDB" id="9798496at2"/>
<accession>A0A074M7P2</accession>
<dbReference type="EMBL" id="JMIW01000005">
    <property type="protein sequence ID" value="KEO89434.1"/>
    <property type="molecule type" value="Genomic_DNA"/>
</dbReference>